<gene>
    <name evidence="2" type="ORF">CBOVIS_LOCUS3320</name>
</gene>
<feature type="region of interest" description="Disordered" evidence="1">
    <location>
        <begin position="705"/>
        <end position="913"/>
    </location>
</feature>
<evidence type="ECO:0008006" key="4">
    <source>
        <dbReference type="Google" id="ProtNLM"/>
    </source>
</evidence>
<feature type="region of interest" description="Disordered" evidence="1">
    <location>
        <begin position="926"/>
        <end position="945"/>
    </location>
</feature>
<comment type="caution">
    <text evidence="2">The sequence shown here is derived from an EMBL/GenBank/DDBJ whole genome shotgun (WGS) entry which is preliminary data.</text>
</comment>
<feature type="compositionally biased region" description="Basic residues" evidence="1">
    <location>
        <begin position="515"/>
        <end position="529"/>
    </location>
</feature>
<feature type="region of interest" description="Disordered" evidence="1">
    <location>
        <begin position="259"/>
        <end position="308"/>
    </location>
</feature>
<feature type="compositionally biased region" description="Polar residues" evidence="1">
    <location>
        <begin position="854"/>
        <end position="878"/>
    </location>
</feature>
<feature type="compositionally biased region" description="Polar residues" evidence="1">
    <location>
        <begin position="771"/>
        <end position="785"/>
    </location>
</feature>
<organism evidence="2 3">
    <name type="scientific">Caenorhabditis bovis</name>
    <dbReference type="NCBI Taxonomy" id="2654633"/>
    <lineage>
        <taxon>Eukaryota</taxon>
        <taxon>Metazoa</taxon>
        <taxon>Ecdysozoa</taxon>
        <taxon>Nematoda</taxon>
        <taxon>Chromadorea</taxon>
        <taxon>Rhabditida</taxon>
        <taxon>Rhabditina</taxon>
        <taxon>Rhabditomorpha</taxon>
        <taxon>Rhabditoidea</taxon>
        <taxon>Rhabditidae</taxon>
        <taxon>Peloderinae</taxon>
        <taxon>Caenorhabditis</taxon>
    </lineage>
</organism>
<evidence type="ECO:0000313" key="2">
    <source>
        <dbReference type="EMBL" id="CAB3400360.1"/>
    </source>
</evidence>
<proteinExistence type="predicted"/>
<feature type="compositionally biased region" description="Polar residues" evidence="1">
    <location>
        <begin position="484"/>
        <end position="494"/>
    </location>
</feature>
<dbReference type="Gene3D" id="1.10.150.50">
    <property type="entry name" value="Transcription Factor, Ets-1"/>
    <property type="match status" value="1"/>
</dbReference>
<name>A0A8S1EJI8_9PELO</name>
<feature type="region of interest" description="Disordered" evidence="1">
    <location>
        <begin position="1"/>
        <end position="49"/>
    </location>
</feature>
<feature type="compositionally biased region" description="Polar residues" evidence="1">
    <location>
        <begin position="264"/>
        <end position="278"/>
    </location>
</feature>
<feature type="compositionally biased region" description="Polar residues" evidence="1">
    <location>
        <begin position="457"/>
        <end position="474"/>
    </location>
</feature>
<feature type="compositionally biased region" description="Basic and acidic residues" evidence="1">
    <location>
        <begin position="624"/>
        <end position="633"/>
    </location>
</feature>
<protein>
    <recommendedName>
        <fullName evidence="4">SAM domain-containing protein</fullName>
    </recommendedName>
</protein>
<dbReference type="OrthoDB" id="2390104at2759"/>
<dbReference type="Proteomes" id="UP000494206">
    <property type="component" value="Unassembled WGS sequence"/>
</dbReference>
<feature type="region of interest" description="Disordered" evidence="1">
    <location>
        <begin position="448"/>
        <end position="671"/>
    </location>
</feature>
<feature type="compositionally biased region" description="Low complexity" evidence="1">
    <location>
        <begin position="32"/>
        <end position="44"/>
    </location>
</feature>
<evidence type="ECO:0000256" key="1">
    <source>
        <dbReference type="SAM" id="MobiDB-lite"/>
    </source>
</evidence>
<dbReference type="AlphaFoldDB" id="A0A8S1EJI8"/>
<sequence>MSERPSKNLEPPSRSNAGTIDQNFSTTPGVPSNSGNASSLSTSGQLISAASEQLHPNQFQEFSSRPQPMHSGQPNQQQVFVTTEQMNVQQRPQTVQTIQLMNNAQHHQNIQQPQQVQLVRYTQPHQFIQQQQQHFVQQQQNQQYIQNPAPQQYIQQRHPQQFQQVVQTQEPTRYVLHLQNEGPSPIIGNLRLVGTATTSRAAINTTQLIQQNTYRLQPQPHTVHYSRGPVQYSLVPAGHGPQETHIVAQQPNVAEFRVEPQQPQPQAVSFQNPSSAENGTPPLVPVYRNTPLTPPRAKNAIPAPRLDPPIDEAAKITKIGLDGQPKEYIPPPAQKAPEKPNTAADDEDGFADFLNEAISQEARPVKYHEINGKIIVEYNKMPSFMERYGDKLKNINNFLGLPDEAIDGLIDSLEEVDDEEEEEKVVIEEVVTEDSMDDDDVKILEEVKTENLEKKISTPSNSATSSVAKQTLANEKTRPKRTRAVTTRSKTAQLEATPPQPPPVSSGSVTQASKEKRRVSRKTKKTKEKHIKDEEDFYADSDSSIEVIPPKPTTRANKRVCSKISKSGRKGRSNSVESTPPSKKEKAVSKAKNPIRYRFRKSSPAYREKSYDTSELSDFEDDLSEHMDIKPFETSKASSSSRTSNNKRCDIDVKIEPSEPEATSKKAAASQAIAEEFFSTRRVTRRSAAAAQLALKEEDQKMLKVEEITHESAQSTPTNSTKVATRRSARMLSTRSSSTQSNSSTRTSRQNLSPHIFAVPQENDEKHVLSEDSTTESSRADSPTESAHKSSSHGQEGVSHKSAKKSSAGKEGLKTSSIKAARSPTGKYAPKSILIKDSSQVSKPKVSVSDGSPELSSHIPTSSCATSTESTLPNTVCTRSRKLSSAKTFLPTSTPKSECKEDISKAPSNTLAKDDTPVVKTKAVSDVGEQKTWKGPGLPTVQDPSLTHKDYPHVLAHVRIPRDGIKDIDDEQGRLVARITYPPNPPGVRGPLRAVVEEFYDPCDDSQPSALDDALKASLPGKQVNVAHAESDQRGIKEEKSPTIKVEEKPNIYQKYEMSPSTTIRQQGSPYTLHQKYEMLDKKPSAKELVAETASNGVELRRRKLRRVLEDICTKVGCTPENLPGGVPNKRISHFTLQDSQDWVYSITNSDAARQRVISEEIDGDTLMLVSPRELSDCLQLRFGPGKKIQMALSVLREYDEILAKL</sequence>
<feature type="compositionally biased region" description="Polar residues" evidence="1">
    <location>
        <begin position="13"/>
        <end position="31"/>
    </location>
</feature>
<reference evidence="2 3" key="1">
    <citation type="submission" date="2020-04" db="EMBL/GenBank/DDBJ databases">
        <authorList>
            <person name="Laetsch R D."/>
            <person name="Stevens L."/>
            <person name="Kumar S."/>
            <person name="Blaxter L. M."/>
        </authorList>
    </citation>
    <scope>NUCLEOTIDE SEQUENCE [LARGE SCALE GENOMIC DNA]</scope>
</reference>
<dbReference type="SUPFAM" id="SSF47769">
    <property type="entry name" value="SAM/Pointed domain"/>
    <property type="match status" value="1"/>
</dbReference>
<feature type="compositionally biased region" description="Low complexity" evidence="1">
    <location>
        <begin position="634"/>
        <end position="646"/>
    </location>
</feature>
<evidence type="ECO:0000313" key="3">
    <source>
        <dbReference type="Proteomes" id="UP000494206"/>
    </source>
</evidence>
<keyword evidence="3" id="KW-1185">Reference proteome</keyword>
<dbReference type="InterPro" id="IPR013761">
    <property type="entry name" value="SAM/pointed_sf"/>
</dbReference>
<feature type="compositionally biased region" description="Low complexity" evidence="1">
    <location>
        <begin position="732"/>
        <end position="753"/>
    </location>
</feature>
<feature type="compositionally biased region" description="Polar residues" evidence="1">
    <location>
        <begin position="885"/>
        <end position="896"/>
    </location>
</feature>
<feature type="compositionally biased region" description="Polar residues" evidence="1">
    <location>
        <begin position="711"/>
        <end position="723"/>
    </location>
</feature>
<accession>A0A8S1EJI8</accession>
<feature type="compositionally biased region" description="Low complexity" evidence="1">
    <location>
        <begin position="836"/>
        <end position="849"/>
    </location>
</feature>
<dbReference type="EMBL" id="CADEPM010000002">
    <property type="protein sequence ID" value="CAB3400360.1"/>
    <property type="molecule type" value="Genomic_DNA"/>
</dbReference>
<feature type="compositionally biased region" description="Basic and acidic residues" evidence="1">
    <location>
        <begin position="647"/>
        <end position="657"/>
    </location>
</feature>
<feature type="compositionally biased region" description="Basic residues" evidence="1">
    <location>
        <begin position="556"/>
        <end position="572"/>
    </location>
</feature>